<evidence type="ECO:0000256" key="5">
    <source>
        <dbReference type="SAM" id="Phobius"/>
    </source>
</evidence>
<comment type="caution">
    <text evidence="7">The sequence shown here is derived from an EMBL/GenBank/DDBJ whole genome shotgun (WGS) entry which is preliminary data.</text>
</comment>
<evidence type="ECO:0000313" key="8">
    <source>
        <dbReference type="Proteomes" id="UP001501004"/>
    </source>
</evidence>
<dbReference type="PROSITE" id="PS50850">
    <property type="entry name" value="MFS"/>
    <property type="match status" value="1"/>
</dbReference>
<evidence type="ECO:0000256" key="4">
    <source>
        <dbReference type="ARBA" id="ARBA00023136"/>
    </source>
</evidence>
<organism evidence="7 8">
    <name type="scientific">Leifsonella bigeumensis</name>
    <dbReference type="NCBI Taxonomy" id="433643"/>
    <lineage>
        <taxon>Bacteria</taxon>
        <taxon>Bacillati</taxon>
        <taxon>Actinomycetota</taxon>
        <taxon>Actinomycetes</taxon>
        <taxon>Micrococcales</taxon>
        <taxon>Microbacteriaceae</taxon>
        <taxon>Leifsonella</taxon>
    </lineage>
</organism>
<dbReference type="Gene3D" id="1.20.1720.10">
    <property type="entry name" value="Multidrug resistance protein D"/>
    <property type="match status" value="1"/>
</dbReference>
<feature type="transmembrane region" description="Helical" evidence="5">
    <location>
        <begin position="297"/>
        <end position="319"/>
    </location>
</feature>
<sequence>MFTVTMTSQQRLVLSVAILASFVAFLDGSVVNVALPAISSELGGGLSTQQWVVDAYLITLGALILVAGSLSDVYGRVVVIRVGLWGFGLTSLLCALAPNVEVLIVSRGLQGIAGALLVPSSLAIIMSAFRGAAQAKAIGSWTAWTSAAFIAGPVVGGLFVDMVSWRLVFAINLIPIAVTIFLLAKIEQKGERDHGTRIDFAGAVLAIVGVGAPVFALIEQGNYGWASPVIWLPMAIGVLAFAGFLWRQATAAQPMMPLNLFRVRNFAVGNLATLFIYGALAMSGFIVVVFLQQTGGWPAILAGIAVLPVTIILMLLSSVFGGLSGKYGPRLFMSVGPIIAGLGHLLMLSVTADVNYWWQLLPGILLFGLGLSITVAPLTAAILGSISEKQSGIGSAINNAIARVAGLVAVAMLGIIVVERLDVDGVHRALIVCAALLIVGGVISAIGIQNPANIAQESTENAAVDQ</sequence>
<name>A0ABP7FLU4_9MICO</name>
<feature type="transmembrane region" description="Helical" evidence="5">
    <location>
        <begin position="267"/>
        <end position="291"/>
    </location>
</feature>
<feature type="transmembrane region" description="Helical" evidence="5">
    <location>
        <begin position="429"/>
        <end position="448"/>
    </location>
</feature>
<feature type="transmembrane region" description="Helical" evidence="5">
    <location>
        <begin position="356"/>
        <end position="384"/>
    </location>
</feature>
<keyword evidence="2 5" id="KW-0812">Transmembrane</keyword>
<reference evidence="8" key="1">
    <citation type="journal article" date="2019" name="Int. J. Syst. Evol. Microbiol.">
        <title>The Global Catalogue of Microorganisms (GCM) 10K type strain sequencing project: providing services to taxonomists for standard genome sequencing and annotation.</title>
        <authorList>
            <consortium name="The Broad Institute Genomics Platform"/>
            <consortium name="The Broad Institute Genome Sequencing Center for Infectious Disease"/>
            <person name="Wu L."/>
            <person name="Ma J."/>
        </authorList>
    </citation>
    <scope>NUCLEOTIDE SEQUENCE [LARGE SCALE GENOMIC DNA]</scope>
    <source>
        <strain evidence="8">JCM 16949</strain>
    </source>
</reference>
<feature type="domain" description="Major facilitator superfamily (MFS) profile" evidence="6">
    <location>
        <begin position="13"/>
        <end position="452"/>
    </location>
</feature>
<feature type="transmembrane region" description="Helical" evidence="5">
    <location>
        <begin position="82"/>
        <end position="105"/>
    </location>
</feature>
<dbReference type="Gene3D" id="1.20.1250.20">
    <property type="entry name" value="MFS general substrate transporter like domains"/>
    <property type="match status" value="1"/>
</dbReference>
<gene>
    <name evidence="7" type="ORF">GCM10022239_17080</name>
</gene>
<keyword evidence="8" id="KW-1185">Reference proteome</keyword>
<dbReference type="InterPro" id="IPR011701">
    <property type="entry name" value="MFS"/>
</dbReference>
<evidence type="ECO:0000313" key="7">
    <source>
        <dbReference type="EMBL" id="GAA3742073.1"/>
    </source>
</evidence>
<dbReference type="PRINTS" id="PR01036">
    <property type="entry name" value="TCRTETB"/>
</dbReference>
<evidence type="ECO:0000259" key="6">
    <source>
        <dbReference type="PROSITE" id="PS50850"/>
    </source>
</evidence>
<comment type="subcellular location">
    <subcellularLocation>
        <location evidence="1">Cell membrane</location>
        <topology evidence="1">Multi-pass membrane protein</topology>
    </subcellularLocation>
</comment>
<feature type="transmembrane region" description="Helical" evidence="5">
    <location>
        <begin position="55"/>
        <end position="75"/>
    </location>
</feature>
<dbReference type="PANTHER" id="PTHR42718">
    <property type="entry name" value="MAJOR FACILITATOR SUPERFAMILY MULTIDRUG TRANSPORTER MFSC"/>
    <property type="match status" value="1"/>
</dbReference>
<feature type="transmembrane region" description="Helical" evidence="5">
    <location>
        <begin position="141"/>
        <end position="160"/>
    </location>
</feature>
<proteinExistence type="predicted"/>
<dbReference type="Pfam" id="PF07690">
    <property type="entry name" value="MFS_1"/>
    <property type="match status" value="1"/>
</dbReference>
<feature type="transmembrane region" description="Helical" evidence="5">
    <location>
        <begin position="198"/>
        <end position="218"/>
    </location>
</feature>
<dbReference type="CDD" id="cd17321">
    <property type="entry name" value="MFS_MMR_MDR_like"/>
    <property type="match status" value="1"/>
</dbReference>
<feature type="transmembrane region" description="Helical" evidence="5">
    <location>
        <begin position="166"/>
        <end position="186"/>
    </location>
</feature>
<dbReference type="InterPro" id="IPR020846">
    <property type="entry name" value="MFS_dom"/>
</dbReference>
<feature type="transmembrane region" description="Helical" evidence="5">
    <location>
        <begin position="12"/>
        <end position="35"/>
    </location>
</feature>
<evidence type="ECO:0000256" key="3">
    <source>
        <dbReference type="ARBA" id="ARBA00022989"/>
    </source>
</evidence>
<dbReference type="PANTHER" id="PTHR42718:SF42">
    <property type="entry name" value="EXPORT PROTEIN"/>
    <property type="match status" value="1"/>
</dbReference>
<dbReference type="EMBL" id="BAABAE010000003">
    <property type="protein sequence ID" value="GAA3742073.1"/>
    <property type="molecule type" value="Genomic_DNA"/>
</dbReference>
<keyword evidence="3 5" id="KW-1133">Transmembrane helix</keyword>
<feature type="transmembrane region" description="Helical" evidence="5">
    <location>
        <begin position="331"/>
        <end position="350"/>
    </location>
</feature>
<accession>A0ABP7FLU4</accession>
<dbReference type="Proteomes" id="UP001501004">
    <property type="component" value="Unassembled WGS sequence"/>
</dbReference>
<feature type="transmembrane region" description="Helical" evidence="5">
    <location>
        <begin position="224"/>
        <end position="246"/>
    </location>
</feature>
<dbReference type="SUPFAM" id="SSF103473">
    <property type="entry name" value="MFS general substrate transporter"/>
    <property type="match status" value="1"/>
</dbReference>
<feature type="transmembrane region" description="Helical" evidence="5">
    <location>
        <begin position="111"/>
        <end position="129"/>
    </location>
</feature>
<evidence type="ECO:0000256" key="1">
    <source>
        <dbReference type="ARBA" id="ARBA00004651"/>
    </source>
</evidence>
<evidence type="ECO:0000256" key="2">
    <source>
        <dbReference type="ARBA" id="ARBA00022692"/>
    </source>
</evidence>
<feature type="transmembrane region" description="Helical" evidence="5">
    <location>
        <begin position="396"/>
        <end position="417"/>
    </location>
</feature>
<protein>
    <submittedName>
        <fullName evidence="7">MFS transporter</fullName>
    </submittedName>
</protein>
<keyword evidence="4 5" id="KW-0472">Membrane</keyword>
<dbReference type="InterPro" id="IPR036259">
    <property type="entry name" value="MFS_trans_sf"/>
</dbReference>